<evidence type="ECO:0008006" key="3">
    <source>
        <dbReference type="Google" id="ProtNLM"/>
    </source>
</evidence>
<protein>
    <recommendedName>
        <fullName evidence="3">Phorbol-ester/DAG-type domain-containing protein</fullName>
    </recommendedName>
</protein>
<dbReference type="Proteomes" id="UP000001542">
    <property type="component" value="Unassembled WGS sequence"/>
</dbReference>
<dbReference type="AlphaFoldDB" id="A2DC17"/>
<dbReference type="RefSeq" id="XP_001583044.1">
    <property type="nucleotide sequence ID" value="XM_001582994.1"/>
</dbReference>
<keyword evidence="2" id="KW-1185">Reference proteome</keyword>
<dbReference type="InterPro" id="IPR013083">
    <property type="entry name" value="Znf_RING/FYVE/PHD"/>
</dbReference>
<evidence type="ECO:0000313" key="2">
    <source>
        <dbReference type="Proteomes" id="UP000001542"/>
    </source>
</evidence>
<dbReference type="SUPFAM" id="SSF57903">
    <property type="entry name" value="FYVE/PHD zinc finger"/>
    <property type="match status" value="1"/>
</dbReference>
<name>A2DC17_TRIV3</name>
<dbReference type="KEGG" id="tva:5467611"/>
<dbReference type="EMBL" id="DS113186">
    <property type="protein sequence ID" value="EAY22058.1"/>
    <property type="molecule type" value="Genomic_DNA"/>
</dbReference>
<dbReference type="InParanoid" id="A2DC17"/>
<gene>
    <name evidence="1" type="ORF">TVAG_456930</name>
</gene>
<sequence>MSEKPKKIPSRVIPMMESDSQIVRCVCSLRLPSGPMIRCTRCGCYSHKKCVTVTDPFICEFCHQSSQRVLEESFNCMVTPSGNTIQLFALKDALLNEFSVLEICEIREHCTAAGQISTLLEHLMIYYSALEADLEHTEQFCLSVVPTQELQDQVKKEIELKRNCYRKICQLACELKKNWDSSKKDYTSLGYFRDAVIQSLT</sequence>
<dbReference type="InterPro" id="IPR011011">
    <property type="entry name" value="Znf_FYVE_PHD"/>
</dbReference>
<reference evidence="1" key="1">
    <citation type="submission" date="2006-10" db="EMBL/GenBank/DDBJ databases">
        <authorList>
            <person name="Amadeo P."/>
            <person name="Zhao Q."/>
            <person name="Wortman J."/>
            <person name="Fraser-Liggett C."/>
            <person name="Carlton J."/>
        </authorList>
    </citation>
    <scope>NUCLEOTIDE SEQUENCE</scope>
    <source>
        <strain evidence="1">G3</strain>
    </source>
</reference>
<dbReference type="VEuPathDB" id="TrichDB:TVAG_456930"/>
<proteinExistence type="predicted"/>
<evidence type="ECO:0000313" key="1">
    <source>
        <dbReference type="EMBL" id="EAY22058.1"/>
    </source>
</evidence>
<dbReference type="SMR" id="A2DC17"/>
<dbReference type="OrthoDB" id="10262732at2759"/>
<dbReference type="VEuPathDB" id="TrichDB:TVAGG3_0263720"/>
<reference evidence="1" key="2">
    <citation type="journal article" date="2007" name="Science">
        <title>Draft genome sequence of the sexually transmitted pathogen Trichomonas vaginalis.</title>
        <authorList>
            <person name="Carlton J.M."/>
            <person name="Hirt R.P."/>
            <person name="Silva J.C."/>
            <person name="Delcher A.L."/>
            <person name="Schatz M."/>
            <person name="Zhao Q."/>
            <person name="Wortman J.R."/>
            <person name="Bidwell S.L."/>
            <person name="Alsmark U.C.M."/>
            <person name="Besteiro S."/>
            <person name="Sicheritz-Ponten T."/>
            <person name="Noel C.J."/>
            <person name="Dacks J.B."/>
            <person name="Foster P.G."/>
            <person name="Simillion C."/>
            <person name="Van de Peer Y."/>
            <person name="Miranda-Saavedra D."/>
            <person name="Barton G.J."/>
            <person name="Westrop G.D."/>
            <person name="Mueller S."/>
            <person name="Dessi D."/>
            <person name="Fiori P.L."/>
            <person name="Ren Q."/>
            <person name="Paulsen I."/>
            <person name="Zhang H."/>
            <person name="Bastida-Corcuera F.D."/>
            <person name="Simoes-Barbosa A."/>
            <person name="Brown M.T."/>
            <person name="Hayes R.D."/>
            <person name="Mukherjee M."/>
            <person name="Okumura C.Y."/>
            <person name="Schneider R."/>
            <person name="Smith A.J."/>
            <person name="Vanacova S."/>
            <person name="Villalvazo M."/>
            <person name="Haas B.J."/>
            <person name="Pertea M."/>
            <person name="Feldblyum T.V."/>
            <person name="Utterback T.R."/>
            <person name="Shu C.L."/>
            <person name="Osoegawa K."/>
            <person name="de Jong P.J."/>
            <person name="Hrdy I."/>
            <person name="Horvathova L."/>
            <person name="Zubacova Z."/>
            <person name="Dolezal P."/>
            <person name="Malik S.B."/>
            <person name="Logsdon J.M. Jr."/>
            <person name="Henze K."/>
            <person name="Gupta A."/>
            <person name="Wang C.C."/>
            <person name="Dunne R.L."/>
            <person name="Upcroft J.A."/>
            <person name="Upcroft P."/>
            <person name="White O."/>
            <person name="Salzberg S.L."/>
            <person name="Tang P."/>
            <person name="Chiu C.-H."/>
            <person name="Lee Y.-S."/>
            <person name="Embley T.M."/>
            <person name="Coombs G.H."/>
            <person name="Mottram J.C."/>
            <person name="Tachezy J."/>
            <person name="Fraser-Liggett C.M."/>
            <person name="Johnson P.J."/>
        </authorList>
    </citation>
    <scope>NUCLEOTIDE SEQUENCE [LARGE SCALE GENOMIC DNA]</scope>
    <source>
        <strain evidence="1">G3</strain>
    </source>
</reference>
<dbReference type="Gene3D" id="3.30.40.10">
    <property type="entry name" value="Zinc/RING finger domain, C3HC4 (zinc finger)"/>
    <property type="match status" value="1"/>
</dbReference>
<organism evidence="1 2">
    <name type="scientific">Trichomonas vaginalis (strain ATCC PRA-98 / G3)</name>
    <dbReference type="NCBI Taxonomy" id="412133"/>
    <lineage>
        <taxon>Eukaryota</taxon>
        <taxon>Metamonada</taxon>
        <taxon>Parabasalia</taxon>
        <taxon>Trichomonadida</taxon>
        <taxon>Trichomonadidae</taxon>
        <taxon>Trichomonas</taxon>
    </lineage>
</organism>
<accession>A2DC17</accession>